<organism evidence="1 2">
    <name type="scientific">Tanticharoenia sakaeratensis NBRC 103193</name>
    <dbReference type="NCBI Taxonomy" id="1231623"/>
    <lineage>
        <taxon>Bacteria</taxon>
        <taxon>Pseudomonadati</taxon>
        <taxon>Pseudomonadota</taxon>
        <taxon>Alphaproteobacteria</taxon>
        <taxon>Acetobacterales</taxon>
        <taxon>Acetobacteraceae</taxon>
        <taxon>Tanticharoenia</taxon>
    </lineage>
</organism>
<sequence length="60" mass="6521">MKDVNKAVEPALRRRTILIGHGAHKRGTEALCPYPACGREAITGHAERMMSPAPGVRRKG</sequence>
<protein>
    <submittedName>
        <fullName evidence="1">Uncharacterized protein</fullName>
    </submittedName>
</protein>
<evidence type="ECO:0000313" key="1">
    <source>
        <dbReference type="EMBL" id="GAN53347.1"/>
    </source>
</evidence>
<accession>A0A0D6MIA9</accession>
<dbReference type="AlphaFoldDB" id="A0A0D6MIA9"/>
<dbReference type="STRING" id="1231623.Tasa_009_142"/>
<keyword evidence="2" id="KW-1185">Reference proteome</keyword>
<evidence type="ECO:0000313" key="2">
    <source>
        <dbReference type="Proteomes" id="UP000032679"/>
    </source>
</evidence>
<reference evidence="1 2" key="1">
    <citation type="submission" date="2012-10" db="EMBL/GenBank/DDBJ databases">
        <title>Genome sequencing of Tanticharoenia sakaeratensis NBRC 103193.</title>
        <authorList>
            <person name="Azuma Y."/>
            <person name="Hadano H."/>
            <person name="Hirakawa H."/>
            <person name="Matsushita K."/>
        </authorList>
    </citation>
    <scope>NUCLEOTIDE SEQUENCE [LARGE SCALE GENOMIC DNA]</scope>
    <source>
        <strain evidence="1 2">NBRC 103193</strain>
    </source>
</reference>
<dbReference type="EMBL" id="BALE01000009">
    <property type="protein sequence ID" value="GAN53347.1"/>
    <property type="molecule type" value="Genomic_DNA"/>
</dbReference>
<dbReference type="Proteomes" id="UP000032679">
    <property type="component" value="Unassembled WGS sequence"/>
</dbReference>
<name>A0A0D6MIA9_9PROT</name>
<proteinExistence type="predicted"/>
<comment type="caution">
    <text evidence="1">The sequence shown here is derived from an EMBL/GenBank/DDBJ whole genome shotgun (WGS) entry which is preliminary data.</text>
</comment>
<gene>
    <name evidence="1" type="ORF">Tasa_009_142</name>
</gene>